<dbReference type="EMBL" id="GBXM01031044">
    <property type="protein sequence ID" value="JAH77533.1"/>
    <property type="molecule type" value="Transcribed_RNA"/>
</dbReference>
<accession>A0A0E9VJX1</accession>
<dbReference type="AlphaFoldDB" id="A0A0E9VJX1"/>
<proteinExistence type="predicted"/>
<sequence length="38" mass="4360">MSFSSNKACCQPWITLERSFWKPKARSPMAPGKFARLT</sequence>
<organism evidence="1">
    <name type="scientific">Anguilla anguilla</name>
    <name type="common">European freshwater eel</name>
    <name type="synonym">Muraena anguilla</name>
    <dbReference type="NCBI Taxonomy" id="7936"/>
    <lineage>
        <taxon>Eukaryota</taxon>
        <taxon>Metazoa</taxon>
        <taxon>Chordata</taxon>
        <taxon>Craniata</taxon>
        <taxon>Vertebrata</taxon>
        <taxon>Euteleostomi</taxon>
        <taxon>Actinopterygii</taxon>
        <taxon>Neopterygii</taxon>
        <taxon>Teleostei</taxon>
        <taxon>Anguilliformes</taxon>
        <taxon>Anguillidae</taxon>
        <taxon>Anguilla</taxon>
    </lineage>
</organism>
<name>A0A0E9VJX1_ANGAN</name>
<reference evidence="1" key="1">
    <citation type="submission" date="2014-11" db="EMBL/GenBank/DDBJ databases">
        <authorList>
            <person name="Amaro Gonzalez C."/>
        </authorList>
    </citation>
    <scope>NUCLEOTIDE SEQUENCE</scope>
</reference>
<evidence type="ECO:0000313" key="1">
    <source>
        <dbReference type="EMBL" id="JAH77533.1"/>
    </source>
</evidence>
<reference evidence="1" key="2">
    <citation type="journal article" date="2015" name="Fish Shellfish Immunol.">
        <title>Early steps in the European eel (Anguilla anguilla)-Vibrio vulnificus interaction in the gills: Role of the RtxA13 toxin.</title>
        <authorList>
            <person name="Callol A."/>
            <person name="Pajuelo D."/>
            <person name="Ebbesson L."/>
            <person name="Teles M."/>
            <person name="MacKenzie S."/>
            <person name="Amaro C."/>
        </authorList>
    </citation>
    <scope>NUCLEOTIDE SEQUENCE</scope>
</reference>
<protein>
    <submittedName>
        <fullName evidence="1">Uncharacterized protein</fullName>
    </submittedName>
</protein>